<gene>
    <name evidence="5" type="ORF">MNBD_GAMMA14-2596</name>
</gene>
<evidence type="ECO:0000313" key="5">
    <source>
        <dbReference type="EMBL" id="VAW81913.1"/>
    </source>
</evidence>
<dbReference type="GO" id="GO:0005524">
    <property type="term" value="F:ATP binding"/>
    <property type="evidence" value="ECO:0007669"/>
    <property type="project" value="UniProtKB-KW"/>
</dbReference>
<dbReference type="AlphaFoldDB" id="A0A3B0Z0Y9"/>
<keyword evidence="3 5" id="KW-0067">ATP-binding</keyword>
<proteinExistence type="predicted"/>
<evidence type="ECO:0000256" key="3">
    <source>
        <dbReference type="ARBA" id="ARBA00022840"/>
    </source>
</evidence>
<name>A0A3B0Z0Y9_9ZZZZ</name>
<evidence type="ECO:0000256" key="2">
    <source>
        <dbReference type="ARBA" id="ARBA00022741"/>
    </source>
</evidence>
<dbReference type="Gene3D" id="3.40.50.300">
    <property type="entry name" value="P-loop containing nucleotide triphosphate hydrolases"/>
    <property type="match status" value="1"/>
</dbReference>
<dbReference type="SMART" id="SM00382">
    <property type="entry name" value="AAA"/>
    <property type="match status" value="1"/>
</dbReference>
<sequence length="260" mass="27956">MPGTTALAEPVIETHRMTLRFGHKLVHENLNLSVQRGEILAIVGGSGSGKTSLLREMAMLQSPSAGSVRVLGTEVTQRNMAQTLELRRRLGVLFQNGALFGGMSALENIGFPLHEHTDLSAGLIDEIACVKLALVGLTPDDGLLYPDQLSGGMHKRAALARAIALDPELLFLDEPTSGLDPLSAAAFDDLILELKSALNPTIVLVTHDMDSLWRVADRVILLGEARVLAEGTMQEMAQSRDPAVVRFFQNPRAHAAQVSA</sequence>
<protein>
    <submittedName>
        <fullName evidence="5">Phospholipid ABC transporter ATP-binding protein MlaF</fullName>
    </submittedName>
</protein>
<dbReference type="PANTHER" id="PTHR43023:SF3">
    <property type="entry name" value="PROTEIN TRIGALACTOSYLDIACYLGLYCEROL 3, CHLOROPLASTIC"/>
    <property type="match status" value="1"/>
</dbReference>
<evidence type="ECO:0000256" key="1">
    <source>
        <dbReference type="ARBA" id="ARBA00022448"/>
    </source>
</evidence>
<dbReference type="InterPro" id="IPR003593">
    <property type="entry name" value="AAA+_ATPase"/>
</dbReference>
<dbReference type="EMBL" id="UOFM01000434">
    <property type="protein sequence ID" value="VAW81913.1"/>
    <property type="molecule type" value="Genomic_DNA"/>
</dbReference>
<dbReference type="PROSITE" id="PS50893">
    <property type="entry name" value="ABC_TRANSPORTER_2"/>
    <property type="match status" value="1"/>
</dbReference>
<keyword evidence="1" id="KW-0813">Transport</keyword>
<dbReference type="InterPro" id="IPR003439">
    <property type="entry name" value="ABC_transporter-like_ATP-bd"/>
</dbReference>
<feature type="domain" description="ABC transporter" evidence="4">
    <location>
        <begin position="12"/>
        <end position="249"/>
    </location>
</feature>
<keyword evidence="2" id="KW-0547">Nucleotide-binding</keyword>
<organism evidence="5">
    <name type="scientific">hydrothermal vent metagenome</name>
    <dbReference type="NCBI Taxonomy" id="652676"/>
    <lineage>
        <taxon>unclassified sequences</taxon>
        <taxon>metagenomes</taxon>
        <taxon>ecological metagenomes</taxon>
    </lineage>
</organism>
<accession>A0A3B0Z0Y9</accession>
<dbReference type="GO" id="GO:0016887">
    <property type="term" value="F:ATP hydrolysis activity"/>
    <property type="evidence" value="ECO:0007669"/>
    <property type="project" value="InterPro"/>
</dbReference>
<dbReference type="Pfam" id="PF00005">
    <property type="entry name" value="ABC_tran"/>
    <property type="match status" value="1"/>
</dbReference>
<reference evidence="5" key="1">
    <citation type="submission" date="2018-06" db="EMBL/GenBank/DDBJ databases">
        <authorList>
            <person name="Zhirakovskaya E."/>
        </authorList>
    </citation>
    <scope>NUCLEOTIDE SEQUENCE</scope>
</reference>
<evidence type="ECO:0000259" key="4">
    <source>
        <dbReference type="PROSITE" id="PS50893"/>
    </source>
</evidence>
<dbReference type="InterPro" id="IPR027417">
    <property type="entry name" value="P-loop_NTPase"/>
</dbReference>
<dbReference type="SUPFAM" id="SSF52540">
    <property type="entry name" value="P-loop containing nucleoside triphosphate hydrolases"/>
    <property type="match status" value="1"/>
</dbReference>
<dbReference type="PANTHER" id="PTHR43023">
    <property type="entry name" value="PROTEIN TRIGALACTOSYLDIACYLGLYCEROL 3, CHLOROPLASTIC"/>
    <property type="match status" value="1"/>
</dbReference>